<feature type="domain" description="DUF4266" evidence="1">
    <location>
        <begin position="25"/>
        <end position="74"/>
    </location>
</feature>
<dbReference type="Proteomes" id="UP000617628">
    <property type="component" value="Unassembled WGS sequence"/>
</dbReference>
<comment type="caution">
    <text evidence="2">The sequence shown here is derived from an EMBL/GenBank/DDBJ whole genome shotgun (WGS) entry which is preliminary data.</text>
</comment>
<name>A0A934S1E3_9BACT</name>
<protein>
    <submittedName>
        <fullName evidence="2">DUF4266 domain-containing protein</fullName>
    </submittedName>
</protein>
<sequence>MRFGKTLMVVGVGLAALLLSGCETVQPWEKGNLADYTMRDDRDELESVMTAHVTFSREASTGGEGVGGGGCGCN</sequence>
<evidence type="ECO:0000313" key="2">
    <source>
        <dbReference type="EMBL" id="MBK1880586.1"/>
    </source>
</evidence>
<accession>A0A934S1E3</accession>
<gene>
    <name evidence="2" type="ORF">JIN87_27110</name>
</gene>
<dbReference type="InterPro" id="IPR025362">
    <property type="entry name" value="DUF4266"/>
</dbReference>
<dbReference type="EMBL" id="JAENIL010000101">
    <property type="protein sequence ID" value="MBK1880586.1"/>
    <property type="molecule type" value="Genomic_DNA"/>
</dbReference>
<dbReference type="RefSeq" id="WP_200359713.1">
    <property type="nucleotide sequence ID" value="NZ_JAENIL010000101.1"/>
</dbReference>
<organism evidence="2 3">
    <name type="scientific">Pelagicoccus mobilis</name>
    <dbReference type="NCBI Taxonomy" id="415221"/>
    <lineage>
        <taxon>Bacteria</taxon>
        <taxon>Pseudomonadati</taxon>
        <taxon>Verrucomicrobiota</taxon>
        <taxon>Opitutia</taxon>
        <taxon>Puniceicoccales</taxon>
        <taxon>Pelagicoccaceae</taxon>
        <taxon>Pelagicoccus</taxon>
    </lineage>
</organism>
<reference evidence="2" key="1">
    <citation type="submission" date="2021-01" db="EMBL/GenBank/DDBJ databases">
        <title>Modified the classification status of verrucomicrobia.</title>
        <authorList>
            <person name="Feng X."/>
        </authorList>
    </citation>
    <scope>NUCLEOTIDE SEQUENCE</scope>
    <source>
        <strain evidence="2">KCTC 13126</strain>
    </source>
</reference>
<keyword evidence="3" id="KW-1185">Reference proteome</keyword>
<proteinExistence type="predicted"/>
<dbReference type="PROSITE" id="PS51257">
    <property type="entry name" value="PROKAR_LIPOPROTEIN"/>
    <property type="match status" value="1"/>
</dbReference>
<dbReference type="Pfam" id="PF14086">
    <property type="entry name" value="DUF4266"/>
    <property type="match status" value="1"/>
</dbReference>
<dbReference type="AlphaFoldDB" id="A0A934S1E3"/>
<evidence type="ECO:0000259" key="1">
    <source>
        <dbReference type="Pfam" id="PF14086"/>
    </source>
</evidence>
<evidence type="ECO:0000313" key="3">
    <source>
        <dbReference type="Proteomes" id="UP000617628"/>
    </source>
</evidence>